<dbReference type="Gene3D" id="1.10.357.10">
    <property type="entry name" value="Tetracycline Repressor, domain 2"/>
    <property type="match status" value="1"/>
</dbReference>
<dbReference type="Pfam" id="PF00440">
    <property type="entry name" value="TetR_N"/>
    <property type="match status" value="1"/>
</dbReference>
<keyword evidence="1 2" id="KW-0238">DNA-binding</keyword>
<dbReference type="PRINTS" id="PR00455">
    <property type="entry name" value="HTHTETR"/>
</dbReference>
<evidence type="ECO:0000256" key="2">
    <source>
        <dbReference type="PROSITE-ProRule" id="PRU00335"/>
    </source>
</evidence>
<dbReference type="Proteomes" id="UP001275664">
    <property type="component" value="Unassembled WGS sequence"/>
</dbReference>
<organism evidence="4 7">
    <name type="scientific">Scandinavium lactucae</name>
    <dbReference type="NCBI Taxonomy" id="3095028"/>
    <lineage>
        <taxon>Bacteria</taxon>
        <taxon>Pseudomonadati</taxon>
        <taxon>Pseudomonadota</taxon>
        <taxon>Gammaproteobacteria</taxon>
        <taxon>Enterobacterales</taxon>
        <taxon>Enterobacteriaceae</taxon>
        <taxon>Scandinavium</taxon>
    </lineage>
</organism>
<dbReference type="InterPro" id="IPR023772">
    <property type="entry name" value="DNA-bd_HTH_TetR-type_CS"/>
</dbReference>
<dbReference type="PANTHER" id="PTHR30055">
    <property type="entry name" value="HTH-TYPE TRANSCRIPTIONAL REGULATOR RUTR"/>
    <property type="match status" value="1"/>
</dbReference>
<name>A0AAJ2RY80_9ENTR</name>
<dbReference type="Proteomes" id="UP001282336">
    <property type="component" value="Unassembled WGS sequence"/>
</dbReference>
<dbReference type="EMBL" id="JAWXRC010000017">
    <property type="protein sequence ID" value="MDX6030259.1"/>
    <property type="molecule type" value="Genomic_DNA"/>
</dbReference>
<evidence type="ECO:0000313" key="5">
    <source>
        <dbReference type="EMBL" id="MDX6039075.1"/>
    </source>
</evidence>
<evidence type="ECO:0000313" key="4">
    <source>
        <dbReference type="EMBL" id="MDX6030259.1"/>
    </source>
</evidence>
<keyword evidence="6" id="KW-1185">Reference proteome</keyword>
<accession>A0AAJ2RY80</accession>
<dbReference type="AlphaFoldDB" id="A0AAJ2RY80"/>
<dbReference type="InterPro" id="IPR001647">
    <property type="entry name" value="HTH_TetR"/>
</dbReference>
<evidence type="ECO:0000256" key="1">
    <source>
        <dbReference type="ARBA" id="ARBA00023125"/>
    </source>
</evidence>
<sequence length="193" mass="21225">MARPKSEDKKQALLEAATAAIAQQGIAASTALIARNAGVAEGTLFRYFATKDDLLNALYLHLKSSLCETMLAGINDAVTPKDFTRCIWNSYISWGVRNPVGHKAIRRMTVSEKITAETKQQVNDMFPELHKLCQRSVRQIFLTPAFQAFGDALFLSLAETTIEFASHESARAQELTALGFEAMWLALAEESAA</sequence>
<feature type="DNA-binding region" description="H-T-H motif" evidence="2">
    <location>
        <begin position="29"/>
        <end position="48"/>
    </location>
</feature>
<evidence type="ECO:0000313" key="7">
    <source>
        <dbReference type="Proteomes" id="UP001282336"/>
    </source>
</evidence>
<comment type="caution">
    <text evidence="4">The sequence shown here is derived from an EMBL/GenBank/DDBJ whole genome shotgun (WGS) entry which is preliminary data.</text>
</comment>
<dbReference type="PANTHER" id="PTHR30055:SF222">
    <property type="entry name" value="REGULATORY PROTEIN"/>
    <property type="match status" value="1"/>
</dbReference>
<dbReference type="RefSeq" id="WP_319626873.1">
    <property type="nucleotide sequence ID" value="NZ_JAWXRB010000001.1"/>
</dbReference>
<dbReference type="PROSITE" id="PS50977">
    <property type="entry name" value="HTH_TETR_2"/>
    <property type="match status" value="1"/>
</dbReference>
<dbReference type="GO" id="GO:0003677">
    <property type="term" value="F:DNA binding"/>
    <property type="evidence" value="ECO:0007669"/>
    <property type="project" value="UniProtKB-UniRule"/>
</dbReference>
<feature type="domain" description="HTH tetR-type" evidence="3">
    <location>
        <begin position="7"/>
        <end position="66"/>
    </location>
</feature>
<dbReference type="PROSITE" id="PS01081">
    <property type="entry name" value="HTH_TETR_1"/>
    <property type="match status" value="1"/>
</dbReference>
<evidence type="ECO:0000313" key="6">
    <source>
        <dbReference type="Proteomes" id="UP001275664"/>
    </source>
</evidence>
<gene>
    <name evidence="5" type="ORF">SIK69_02560</name>
    <name evidence="4" type="ORF">SIL20_01850</name>
</gene>
<proteinExistence type="predicted"/>
<evidence type="ECO:0000259" key="3">
    <source>
        <dbReference type="PROSITE" id="PS50977"/>
    </source>
</evidence>
<dbReference type="EMBL" id="JAWXRD010000002">
    <property type="protein sequence ID" value="MDX6039075.1"/>
    <property type="molecule type" value="Genomic_DNA"/>
</dbReference>
<reference evidence="4 6" key="1">
    <citation type="submission" date="2023-11" db="EMBL/GenBank/DDBJ databases">
        <title>Scandinavium wanjuensis sp. nov., isolated from lettuce South Korea.</title>
        <authorList>
            <person name="Park J."/>
            <person name="Park S."/>
            <person name="Oh K.K."/>
            <person name="Cho G.S."/>
            <person name="Franz C.M.A.P."/>
        </authorList>
    </citation>
    <scope>NUCLEOTIDE SEQUENCE</scope>
    <source>
        <strain evidence="4">V105_12</strain>
        <strain evidence="5 6">V105_6</strain>
    </source>
</reference>
<dbReference type="SUPFAM" id="SSF46689">
    <property type="entry name" value="Homeodomain-like"/>
    <property type="match status" value="1"/>
</dbReference>
<dbReference type="InterPro" id="IPR050109">
    <property type="entry name" value="HTH-type_TetR-like_transc_reg"/>
</dbReference>
<protein>
    <submittedName>
        <fullName evidence="4">TetR/AcrR family transcriptional regulator</fullName>
    </submittedName>
</protein>
<dbReference type="InterPro" id="IPR009057">
    <property type="entry name" value="Homeodomain-like_sf"/>
</dbReference>